<accession>A0ABS3VFM1</accession>
<dbReference type="RefSeq" id="WP_208569965.1">
    <property type="nucleotide sequence ID" value="NZ_JAGFWR010000024.1"/>
</dbReference>
<sequence length="135" mass="14369">MTEDVLRAAHRVLSLGPDPDGVEARAALRLACRTADAAADDATTNQDRWTFASLSIAEGIDRLAEGLPDEPLPDTDPPDLAGVAEAAVREPLRALLTSLSALYATAADRPGGPPWRQLAWAAVTQHLDRALRELP</sequence>
<organism evidence="1 2">
    <name type="scientific">Micromonospora antibiotica</name>
    <dbReference type="NCBI Taxonomy" id="2807623"/>
    <lineage>
        <taxon>Bacteria</taxon>
        <taxon>Bacillati</taxon>
        <taxon>Actinomycetota</taxon>
        <taxon>Actinomycetes</taxon>
        <taxon>Micromonosporales</taxon>
        <taxon>Micromonosporaceae</taxon>
        <taxon>Micromonospora</taxon>
    </lineage>
</organism>
<evidence type="ECO:0000313" key="2">
    <source>
        <dbReference type="Proteomes" id="UP000671399"/>
    </source>
</evidence>
<dbReference type="Proteomes" id="UP000671399">
    <property type="component" value="Unassembled WGS sequence"/>
</dbReference>
<evidence type="ECO:0000313" key="1">
    <source>
        <dbReference type="EMBL" id="MBO4164426.1"/>
    </source>
</evidence>
<comment type="caution">
    <text evidence="1">The sequence shown here is derived from an EMBL/GenBank/DDBJ whole genome shotgun (WGS) entry which is preliminary data.</text>
</comment>
<keyword evidence="2" id="KW-1185">Reference proteome</keyword>
<gene>
    <name evidence="1" type="ORF">JQN83_26965</name>
</gene>
<dbReference type="EMBL" id="JAGFWR010000024">
    <property type="protein sequence ID" value="MBO4164426.1"/>
    <property type="molecule type" value="Genomic_DNA"/>
</dbReference>
<reference evidence="1 2" key="1">
    <citation type="submission" date="2021-03" db="EMBL/GenBank/DDBJ databases">
        <authorList>
            <person name="Lee D.-H."/>
        </authorList>
    </citation>
    <scope>NUCLEOTIDE SEQUENCE [LARGE SCALE GENOMIC DNA]</scope>
    <source>
        <strain evidence="1 2">MMS20-R2-23</strain>
    </source>
</reference>
<protein>
    <submittedName>
        <fullName evidence="1">Uncharacterized protein</fullName>
    </submittedName>
</protein>
<proteinExistence type="predicted"/>
<name>A0ABS3VFM1_9ACTN</name>